<evidence type="ECO:0000313" key="1">
    <source>
        <dbReference type="EMBL" id="KAI3701931.1"/>
    </source>
</evidence>
<name>A0ACB8ZW32_ARCLA</name>
<evidence type="ECO:0000313" key="2">
    <source>
        <dbReference type="Proteomes" id="UP001055879"/>
    </source>
</evidence>
<keyword evidence="2" id="KW-1185">Reference proteome</keyword>
<gene>
    <name evidence="1" type="ORF">L6452_27423</name>
</gene>
<dbReference type="EMBL" id="CM042055">
    <property type="protein sequence ID" value="KAI3701931.1"/>
    <property type="molecule type" value="Genomic_DNA"/>
</dbReference>
<dbReference type="Proteomes" id="UP001055879">
    <property type="component" value="Linkage Group LG09"/>
</dbReference>
<reference evidence="2" key="1">
    <citation type="journal article" date="2022" name="Mol. Ecol. Resour.">
        <title>The genomes of chicory, endive, great burdock and yacon provide insights into Asteraceae palaeo-polyploidization history and plant inulin production.</title>
        <authorList>
            <person name="Fan W."/>
            <person name="Wang S."/>
            <person name="Wang H."/>
            <person name="Wang A."/>
            <person name="Jiang F."/>
            <person name="Liu H."/>
            <person name="Zhao H."/>
            <person name="Xu D."/>
            <person name="Zhang Y."/>
        </authorList>
    </citation>
    <scope>NUCLEOTIDE SEQUENCE [LARGE SCALE GENOMIC DNA]</scope>
    <source>
        <strain evidence="2">cv. Niubang</strain>
    </source>
</reference>
<accession>A0ACB8ZW32</accession>
<organism evidence="1 2">
    <name type="scientific">Arctium lappa</name>
    <name type="common">Greater burdock</name>
    <name type="synonym">Lappa major</name>
    <dbReference type="NCBI Taxonomy" id="4217"/>
    <lineage>
        <taxon>Eukaryota</taxon>
        <taxon>Viridiplantae</taxon>
        <taxon>Streptophyta</taxon>
        <taxon>Embryophyta</taxon>
        <taxon>Tracheophyta</taxon>
        <taxon>Spermatophyta</taxon>
        <taxon>Magnoliopsida</taxon>
        <taxon>eudicotyledons</taxon>
        <taxon>Gunneridae</taxon>
        <taxon>Pentapetalae</taxon>
        <taxon>asterids</taxon>
        <taxon>campanulids</taxon>
        <taxon>Asterales</taxon>
        <taxon>Asteraceae</taxon>
        <taxon>Carduoideae</taxon>
        <taxon>Cardueae</taxon>
        <taxon>Arctiinae</taxon>
        <taxon>Arctium</taxon>
    </lineage>
</organism>
<sequence length="87" mass="10144">MVKYLQATKVLLSLSPLVHLLVIEERHQAMKVQNLLKIKEEFGYKSLARKHDVQVESLIAEHERQQKAYRDEVDKIGFEAKKQISEA</sequence>
<comment type="caution">
    <text evidence="1">The sequence shown here is derived from an EMBL/GenBank/DDBJ whole genome shotgun (WGS) entry which is preliminary data.</text>
</comment>
<proteinExistence type="predicted"/>
<protein>
    <submittedName>
        <fullName evidence="1">Uncharacterized protein</fullName>
    </submittedName>
</protein>
<reference evidence="1 2" key="2">
    <citation type="journal article" date="2022" name="Mol. Ecol. Resour.">
        <title>The genomes of chicory, endive, great burdock and yacon provide insights into Asteraceae paleo-polyploidization history and plant inulin production.</title>
        <authorList>
            <person name="Fan W."/>
            <person name="Wang S."/>
            <person name="Wang H."/>
            <person name="Wang A."/>
            <person name="Jiang F."/>
            <person name="Liu H."/>
            <person name="Zhao H."/>
            <person name="Xu D."/>
            <person name="Zhang Y."/>
        </authorList>
    </citation>
    <scope>NUCLEOTIDE SEQUENCE [LARGE SCALE GENOMIC DNA]</scope>
    <source>
        <strain evidence="2">cv. Niubang</strain>
    </source>
</reference>